<dbReference type="PANTHER" id="PTHR23024:SF562">
    <property type="entry name" value="2-HYDROXYISOFLAVANONE DEHYDRATASE"/>
    <property type="match status" value="1"/>
</dbReference>
<name>A0AAE1MFD9_9FABA</name>
<dbReference type="PANTHER" id="PTHR23024">
    <property type="entry name" value="ARYLACETAMIDE DEACETYLASE"/>
    <property type="match status" value="1"/>
</dbReference>
<sequence>MALTTTKELVTEIPTFARVYNDGTVERFNKIKVVPPSVFVADQKTRPAVSSKDVVISENPFIAARLYIQQKQRAEGDERIPILVYFHGGGFIRESAFSPVYHGHFNEFVSVVDVIVVSVEYRIAPEHYIPAAYNDCWTALNWVPLIHQPTAKETLMFMDTSKRYSTEPWLLNHGNFEQIFVGGDSAGGNIVHNVAMRAGSEALHGGVKITGAIYSHPYFYGSDLDPVESLPEAWKGKNYYVSTWNWAYPTAPGGIDNPMVNPVGDGAPSLAGLGCEKILMCVAGKDILRDRGVRYYEGVKKSGWTGNLELFEEEEEDHTYHIEKPRSENSQKIIKRLGESLLG</sequence>
<reference evidence="3" key="1">
    <citation type="submission" date="2023-10" db="EMBL/GenBank/DDBJ databases">
        <title>Chromosome-level genome of the transformable northern wattle, Acacia crassicarpa.</title>
        <authorList>
            <person name="Massaro I."/>
            <person name="Sinha N.R."/>
            <person name="Poethig S."/>
            <person name="Leichty A.R."/>
        </authorList>
    </citation>
    <scope>NUCLEOTIDE SEQUENCE</scope>
    <source>
        <strain evidence="3">Acra3RX</strain>
        <tissue evidence="3">Leaf</tissue>
    </source>
</reference>
<dbReference type="SUPFAM" id="SSF53474">
    <property type="entry name" value="alpha/beta-Hydrolases"/>
    <property type="match status" value="1"/>
</dbReference>
<organism evidence="3 4">
    <name type="scientific">Acacia crassicarpa</name>
    <name type="common">northern wattle</name>
    <dbReference type="NCBI Taxonomy" id="499986"/>
    <lineage>
        <taxon>Eukaryota</taxon>
        <taxon>Viridiplantae</taxon>
        <taxon>Streptophyta</taxon>
        <taxon>Embryophyta</taxon>
        <taxon>Tracheophyta</taxon>
        <taxon>Spermatophyta</taxon>
        <taxon>Magnoliopsida</taxon>
        <taxon>eudicotyledons</taxon>
        <taxon>Gunneridae</taxon>
        <taxon>Pentapetalae</taxon>
        <taxon>rosids</taxon>
        <taxon>fabids</taxon>
        <taxon>Fabales</taxon>
        <taxon>Fabaceae</taxon>
        <taxon>Caesalpinioideae</taxon>
        <taxon>mimosoid clade</taxon>
        <taxon>Acacieae</taxon>
        <taxon>Acacia</taxon>
    </lineage>
</organism>
<evidence type="ECO:0000313" key="4">
    <source>
        <dbReference type="Proteomes" id="UP001293593"/>
    </source>
</evidence>
<dbReference type="Proteomes" id="UP001293593">
    <property type="component" value="Unassembled WGS sequence"/>
</dbReference>
<protein>
    <recommendedName>
        <fullName evidence="2">Alpha/beta hydrolase fold-3 domain-containing protein</fullName>
    </recommendedName>
</protein>
<keyword evidence="4" id="KW-1185">Reference proteome</keyword>
<dbReference type="InterPro" id="IPR029058">
    <property type="entry name" value="AB_hydrolase_fold"/>
</dbReference>
<evidence type="ECO:0000313" key="3">
    <source>
        <dbReference type="EMBL" id="KAK4257921.1"/>
    </source>
</evidence>
<dbReference type="GO" id="GO:0016787">
    <property type="term" value="F:hydrolase activity"/>
    <property type="evidence" value="ECO:0007669"/>
    <property type="project" value="InterPro"/>
</dbReference>
<dbReference type="Gene3D" id="3.40.50.1820">
    <property type="entry name" value="alpha/beta hydrolase"/>
    <property type="match status" value="1"/>
</dbReference>
<gene>
    <name evidence="3" type="ORF">QN277_007446</name>
</gene>
<proteinExistence type="inferred from homology"/>
<dbReference type="Pfam" id="PF07859">
    <property type="entry name" value="Abhydrolase_3"/>
    <property type="match status" value="1"/>
</dbReference>
<dbReference type="InterPro" id="IPR050466">
    <property type="entry name" value="Carboxylest/Gibb_receptor"/>
</dbReference>
<dbReference type="InterPro" id="IPR013094">
    <property type="entry name" value="AB_hydrolase_3"/>
</dbReference>
<dbReference type="AlphaFoldDB" id="A0AAE1MFD9"/>
<comment type="caution">
    <text evidence="3">The sequence shown here is derived from an EMBL/GenBank/DDBJ whole genome shotgun (WGS) entry which is preliminary data.</text>
</comment>
<evidence type="ECO:0000259" key="2">
    <source>
        <dbReference type="Pfam" id="PF07859"/>
    </source>
</evidence>
<comment type="similarity">
    <text evidence="1">Belongs to the 'GDXG' lipolytic enzyme family.</text>
</comment>
<accession>A0AAE1MFD9</accession>
<evidence type="ECO:0000256" key="1">
    <source>
        <dbReference type="ARBA" id="ARBA00010515"/>
    </source>
</evidence>
<dbReference type="EMBL" id="JAWXYG010000012">
    <property type="protein sequence ID" value="KAK4257921.1"/>
    <property type="molecule type" value="Genomic_DNA"/>
</dbReference>
<feature type="domain" description="Alpha/beta hydrolase fold-3" evidence="2">
    <location>
        <begin position="83"/>
        <end position="321"/>
    </location>
</feature>